<dbReference type="InterPro" id="IPR017871">
    <property type="entry name" value="ABC_transporter-like_CS"/>
</dbReference>
<reference evidence="6" key="1">
    <citation type="submission" date="2017-05" db="EMBL/GenBank/DDBJ databases">
        <authorList>
            <person name="Sharma S."/>
            <person name="Sidhu C."/>
            <person name="Pinnaka A.K."/>
        </authorList>
    </citation>
    <scope>NUCLEOTIDE SEQUENCE [LARGE SCALE GENOMIC DNA]</scope>
    <source>
        <strain evidence="6">AK93</strain>
    </source>
</reference>
<organism evidence="5 6">
    <name type="scientific">Alkalilimnicola ehrlichii</name>
    <dbReference type="NCBI Taxonomy" id="351052"/>
    <lineage>
        <taxon>Bacteria</taxon>
        <taxon>Pseudomonadati</taxon>
        <taxon>Pseudomonadota</taxon>
        <taxon>Gammaproteobacteria</taxon>
        <taxon>Chromatiales</taxon>
        <taxon>Ectothiorhodospiraceae</taxon>
        <taxon>Alkalilimnicola</taxon>
    </lineage>
</organism>
<dbReference type="Pfam" id="PF00005">
    <property type="entry name" value="ABC_tran"/>
    <property type="match status" value="1"/>
</dbReference>
<dbReference type="GO" id="GO:0016887">
    <property type="term" value="F:ATP hydrolysis activity"/>
    <property type="evidence" value="ECO:0007669"/>
    <property type="project" value="InterPro"/>
</dbReference>
<protein>
    <submittedName>
        <fullName evidence="5">ABC transporter ATP-binding protein</fullName>
    </submittedName>
</protein>
<name>A0A3E0WHC4_9GAMM</name>
<sequence length="213" mass="23370">MFEVKSIRYRYPDGTTLELPDWAAKQGEHRLLLGPSGSGKTTLLHLLAGVLHPDQGSVTVADTDLAKLRGAAMDRFRGRHIGLVFQQIHLVHALTVLDNLLLAQYLAGLPQDPERAKSLLDELGLGEHMKRYPEQLSQGQAQRVGLARAVVNKPRLILADEPTASLDDRHCQTVLELLQQQAAACGATLVVATHDGRIKASFEHRLDLDVETA</sequence>
<keyword evidence="6" id="KW-1185">Reference proteome</keyword>
<dbReference type="GO" id="GO:0022857">
    <property type="term" value="F:transmembrane transporter activity"/>
    <property type="evidence" value="ECO:0007669"/>
    <property type="project" value="TreeGrafter"/>
</dbReference>
<dbReference type="InterPro" id="IPR015854">
    <property type="entry name" value="ABC_transpr_LolD-like"/>
</dbReference>
<dbReference type="CDD" id="cd03255">
    <property type="entry name" value="ABC_MJ0796_LolCDE_FtsE"/>
    <property type="match status" value="1"/>
</dbReference>
<dbReference type="AlphaFoldDB" id="A0A3E0WHC4"/>
<dbReference type="PANTHER" id="PTHR24220">
    <property type="entry name" value="IMPORT ATP-BINDING PROTEIN"/>
    <property type="match status" value="1"/>
</dbReference>
<feature type="domain" description="ABC transporter" evidence="4">
    <location>
        <begin position="2"/>
        <end position="210"/>
    </location>
</feature>
<dbReference type="PROSITE" id="PS00211">
    <property type="entry name" value="ABC_TRANSPORTER_1"/>
    <property type="match status" value="1"/>
</dbReference>
<dbReference type="InterPro" id="IPR003439">
    <property type="entry name" value="ABC_transporter-like_ATP-bd"/>
</dbReference>
<evidence type="ECO:0000256" key="2">
    <source>
        <dbReference type="ARBA" id="ARBA00022741"/>
    </source>
</evidence>
<evidence type="ECO:0000313" key="6">
    <source>
        <dbReference type="Proteomes" id="UP000256763"/>
    </source>
</evidence>
<dbReference type="GO" id="GO:0005524">
    <property type="term" value="F:ATP binding"/>
    <property type="evidence" value="ECO:0007669"/>
    <property type="project" value="UniProtKB-KW"/>
</dbReference>
<dbReference type="RefSeq" id="WP_116302428.1">
    <property type="nucleotide sequence ID" value="NZ_NFZV01000010.1"/>
</dbReference>
<dbReference type="OrthoDB" id="9802264at2"/>
<dbReference type="Proteomes" id="UP000256763">
    <property type="component" value="Unassembled WGS sequence"/>
</dbReference>
<dbReference type="EMBL" id="NFZW01000039">
    <property type="protein sequence ID" value="RFA31849.1"/>
    <property type="molecule type" value="Genomic_DNA"/>
</dbReference>
<dbReference type="SMART" id="SM00382">
    <property type="entry name" value="AAA"/>
    <property type="match status" value="1"/>
</dbReference>
<evidence type="ECO:0000313" key="5">
    <source>
        <dbReference type="EMBL" id="RFA31849.1"/>
    </source>
</evidence>
<dbReference type="PANTHER" id="PTHR24220:SF659">
    <property type="entry name" value="TRANSPORTER, PUTATIVE-RELATED"/>
    <property type="match status" value="1"/>
</dbReference>
<keyword evidence="1" id="KW-0813">Transport</keyword>
<evidence type="ECO:0000256" key="1">
    <source>
        <dbReference type="ARBA" id="ARBA00022448"/>
    </source>
</evidence>
<dbReference type="Gene3D" id="3.40.50.300">
    <property type="entry name" value="P-loop containing nucleotide triphosphate hydrolases"/>
    <property type="match status" value="1"/>
</dbReference>
<dbReference type="InterPro" id="IPR027417">
    <property type="entry name" value="P-loop_NTPase"/>
</dbReference>
<dbReference type="PROSITE" id="PS50893">
    <property type="entry name" value="ABC_TRANSPORTER_2"/>
    <property type="match status" value="1"/>
</dbReference>
<keyword evidence="3 5" id="KW-0067">ATP-binding</keyword>
<dbReference type="InterPro" id="IPR003593">
    <property type="entry name" value="AAA+_ATPase"/>
</dbReference>
<comment type="caution">
    <text evidence="5">The sequence shown here is derived from an EMBL/GenBank/DDBJ whole genome shotgun (WGS) entry which is preliminary data.</text>
</comment>
<keyword evidence="2" id="KW-0547">Nucleotide-binding</keyword>
<proteinExistence type="predicted"/>
<dbReference type="SUPFAM" id="SSF52540">
    <property type="entry name" value="P-loop containing nucleoside triphosphate hydrolases"/>
    <property type="match status" value="1"/>
</dbReference>
<dbReference type="GO" id="GO:0005886">
    <property type="term" value="C:plasma membrane"/>
    <property type="evidence" value="ECO:0007669"/>
    <property type="project" value="TreeGrafter"/>
</dbReference>
<gene>
    <name evidence="5" type="ORF">CAL65_21365</name>
</gene>
<accession>A0A3E0WHC4</accession>
<dbReference type="InterPro" id="IPR017911">
    <property type="entry name" value="MacB-like_ATP-bd"/>
</dbReference>
<evidence type="ECO:0000256" key="3">
    <source>
        <dbReference type="ARBA" id="ARBA00022840"/>
    </source>
</evidence>
<evidence type="ECO:0000259" key="4">
    <source>
        <dbReference type="PROSITE" id="PS50893"/>
    </source>
</evidence>